<protein>
    <submittedName>
        <fullName evidence="2">BrnA antitoxin of type II toxin-antitoxin system</fullName>
    </submittedName>
</protein>
<dbReference type="EMBL" id="CAADFD010000046">
    <property type="protein sequence ID" value="VFJ59153.1"/>
    <property type="molecule type" value="Genomic_DNA"/>
</dbReference>
<dbReference type="InterPro" id="IPR025528">
    <property type="entry name" value="BrnA_antitoxin"/>
</dbReference>
<dbReference type="Pfam" id="PF14384">
    <property type="entry name" value="BrnA_antitoxin"/>
    <property type="match status" value="1"/>
</dbReference>
<evidence type="ECO:0000313" key="3">
    <source>
        <dbReference type="EMBL" id="VFJ59153.1"/>
    </source>
</evidence>
<feature type="region of interest" description="Disordered" evidence="1">
    <location>
        <begin position="1"/>
        <end position="20"/>
    </location>
</feature>
<proteinExistence type="predicted"/>
<accession>A0A450SIA4</accession>
<evidence type="ECO:0000256" key="1">
    <source>
        <dbReference type="SAM" id="MobiDB-lite"/>
    </source>
</evidence>
<feature type="compositionally biased region" description="Basic and acidic residues" evidence="1">
    <location>
        <begin position="1"/>
        <end position="14"/>
    </location>
</feature>
<sequence length="87" mass="9873">MLLTKCKDTERPYDPNDPATVAAFRTKGKIQLPGQRELQKRSAQVAVTVRYSPEVLGYFKATGKGWQARMNDALREYVEQRKTVTAV</sequence>
<organism evidence="2">
    <name type="scientific">Candidatus Kentrum sp. FW</name>
    <dbReference type="NCBI Taxonomy" id="2126338"/>
    <lineage>
        <taxon>Bacteria</taxon>
        <taxon>Pseudomonadati</taxon>
        <taxon>Pseudomonadota</taxon>
        <taxon>Gammaproteobacteria</taxon>
        <taxon>Candidatus Kentrum</taxon>
    </lineage>
</organism>
<gene>
    <name evidence="2" type="ORF">BECKFW1821A_GA0114235_10405</name>
    <name evidence="3" type="ORF">BECKFW1821B_GA0114236_10465</name>
</gene>
<dbReference type="AlphaFoldDB" id="A0A450SIA4"/>
<dbReference type="EMBL" id="CAADEW010000040">
    <property type="protein sequence ID" value="VFJ53064.1"/>
    <property type="molecule type" value="Genomic_DNA"/>
</dbReference>
<evidence type="ECO:0000313" key="2">
    <source>
        <dbReference type="EMBL" id="VFJ53064.1"/>
    </source>
</evidence>
<name>A0A450SIA4_9GAMM</name>
<reference evidence="2" key="1">
    <citation type="submission" date="2019-02" db="EMBL/GenBank/DDBJ databases">
        <authorList>
            <person name="Gruber-Vodicka R. H."/>
            <person name="Seah K. B. B."/>
        </authorList>
    </citation>
    <scope>NUCLEOTIDE SEQUENCE</scope>
    <source>
        <strain evidence="3">BECK_BZ106</strain>
        <strain evidence="2">BECK_BZ15</strain>
    </source>
</reference>